<evidence type="ECO:0000313" key="5">
    <source>
        <dbReference type="Proteomes" id="UP000291116"/>
    </source>
</evidence>
<feature type="signal peptide" evidence="2">
    <location>
        <begin position="1"/>
        <end position="27"/>
    </location>
</feature>
<reference evidence="4 5" key="1">
    <citation type="submission" date="2019-01" db="EMBL/GenBank/DDBJ databases">
        <authorList>
            <person name="Ferrante I. M."/>
        </authorList>
    </citation>
    <scope>NUCLEOTIDE SEQUENCE [LARGE SCALE GENOMIC DNA]</scope>
    <source>
        <strain evidence="4 5">B856</strain>
    </source>
</reference>
<proteinExistence type="predicted"/>
<dbReference type="Proteomes" id="UP000291116">
    <property type="component" value="Unassembled WGS sequence"/>
</dbReference>
<gene>
    <name evidence="4" type="ORF">PSNMU_V1.4_AUG-EV-PASAV3_0029180</name>
</gene>
<dbReference type="OrthoDB" id="2017893at2759"/>
<dbReference type="InterPro" id="IPR029021">
    <property type="entry name" value="Prot-tyrosine_phosphatase-like"/>
</dbReference>
<keyword evidence="2" id="KW-0732">Signal</keyword>
<organism evidence="4 5">
    <name type="scientific">Pseudo-nitzschia multistriata</name>
    <dbReference type="NCBI Taxonomy" id="183589"/>
    <lineage>
        <taxon>Eukaryota</taxon>
        <taxon>Sar</taxon>
        <taxon>Stramenopiles</taxon>
        <taxon>Ochrophyta</taxon>
        <taxon>Bacillariophyta</taxon>
        <taxon>Bacillariophyceae</taxon>
        <taxon>Bacillariophycidae</taxon>
        <taxon>Bacillariales</taxon>
        <taxon>Bacillariaceae</taxon>
        <taxon>Pseudo-nitzschia</taxon>
    </lineage>
</organism>
<dbReference type="Pfam" id="PF22784">
    <property type="entry name" value="PTP-SAK"/>
    <property type="match status" value="1"/>
</dbReference>
<evidence type="ECO:0000313" key="4">
    <source>
        <dbReference type="EMBL" id="VEU36242.1"/>
    </source>
</evidence>
<feature type="chain" id="PRO_5019065048" description="Swiss Army Knife protein DSP-PTPase phosphatase domain-containing protein" evidence="2">
    <location>
        <begin position="28"/>
        <end position="445"/>
    </location>
</feature>
<feature type="domain" description="Swiss Army Knife protein DSP-PTPase phosphatase" evidence="3">
    <location>
        <begin position="331"/>
        <end position="373"/>
    </location>
</feature>
<evidence type="ECO:0000256" key="2">
    <source>
        <dbReference type="SAM" id="SignalP"/>
    </source>
</evidence>
<dbReference type="GO" id="GO:0016791">
    <property type="term" value="F:phosphatase activity"/>
    <property type="evidence" value="ECO:0007669"/>
    <property type="project" value="UniProtKB-ARBA"/>
</dbReference>
<accession>A0A448Z2H5</accession>
<dbReference type="AlphaFoldDB" id="A0A448Z2H5"/>
<protein>
    <recommendedName>
        <fullName evidence="3">Swiss Army Knife protein DSP-PTPase phosphatase domain-containing protein</fullName>
    </recommendedName>
</protein>
<dbReference type="SUPFAM" id="SSF52799">
    <property type="entry name" value="(Phosphotyrosine protein) phosphatases II"/>
    <property type="match status" value="1"/>
</dbReference>
<dbReference type="InterPro" id="IPR057023">
    <property type="entry name" value="PTP-SAK"/>
</dbReference>
<sequence>MGSSATPVTSNRRLLVLLAMVVVPVQAFIGGSRVALRSALPFTSTTASFSATVGCHHPRLHSNDSNSNSFSDCKSFGAAMARWHSTSGRRTTSLFESVANGYYRNTNSDEIPLEKLLQKASGIVRDYSRKNRNSDSDSPAVFSLEALGTQAVYENTLFFPSFYNAGVGANKKSSPSSSTTGMTERGFSNWILPGKIMVGQYPGRVPEKNTPTETEVRAHLGEVLEASRRSDATTNGGVCFVSLQSELPPQDDYDSWKASGGEIYLEGDARSEWPNPFSHYAPTVEWVRSRMETDGDGDSAVEVQYLHHPIRDLSVPSNSKHLRLLLWKILEVLDNRESDGSNSDSMVYIHCWGGRGRAGLTACCLLALLHFASEGGTDGGGNHDDNLSAIFDIVQTGYDSRLGSEHMPLALSRSPQTDSQRAFVAGFYGEVRAAAAEAGKNGNAK</sequence>
<keyword evidence="5" id="KW-1185">Reference proteome</keyword>
<dbReference type="Gene3D" id="3.90.190.10">
    <property type="entry name" value="Protein tyrosine phosphatase superfamily"/>
    <property type="match status" value="1"/>
</dbReference>
<keyword evidence="1" id="KW-0378">Hydrolase</keyword>
<dbReference type="EMBL" id="CAACVS010000082">
    <property type="protein sequence ID" value="VEU36242.1"/>
    <property type="molecule type" value="Genomic_DNA"/>
</dbReference>
<name>A0A448Z2H5_9STRA</name>
<evidence type="ECO:0000256" key="1">
    <source>
        <dbReference type="ARBA" id="ARBA00022801"/>
    </source>
</evidence>
<evidence type="ECO:0000259" key="3">
    <source>
        <dbReference type="Pfam" id="PF22784"/>
    </source>
</evidence>